<protein>
    <recommendedName>
        <fullName evidence="3">Luciferin 4-monooxygenase</fullName>
        <ecNumber evidence="2">1.13.12.7</ecNumber>
    </recommendedName>
</protein>
<dbReference type="PANTHER" id="PTHR24096:SF422">
    <property type="entry name" value="BCDNA.GH02901"/>
    <property type="match status" value="1"/>
</dbReference>
<dbReference type="RefSeq" id="XP_002112311.1">
    <property type="nucleotide sequence ID" value="XM_002112275.1"/>
</dbReference>
<evidence type="ECO:0000256" key="5">
    <source>
        <dbReference type="ARBA" id="ARBA00022840"/>
    </source>
</evidence>
<dbReference type="STRING" id="10228.B3RXG7"/>
<dbReference type="EMBL" id="DS985245">
    <property type="protein sequence ID" value="EDV24421.1"/>
    <property type="molecule type" value="Genomic_DNA"/>
</dbReference>
<organism evidence="12 13">
    <name type="scientific">Trichoplax adhaerens</name>
    <name type="common">Trichoplax reptans</name>
    <dbReference type="NCBI Taxonomy" id="10228"/>
    <lineage>
        <taxon>Eukaryota</taxon>
        <taxon>Metazoa</taxon>
        <taxon>Placozoa</taxon>
        <taxon>Uniplacotomia</taxon>
        <taxon>Trichoplacea</taxon>
        <taxon>Trichoplacidae</taxon>
        <taxon>Trichoplax</taxon>
    </lineage>
</organism>
<dbReference type="Proteomes" id="UP000009022">
    <property type="component" value="Unassembled WGS sequence"/>
</dbReference>
<dbReference type="eggNOG" id="KOG1176">
    <property type="taxonomic scope" value="Eukaryota"/>
</dbReference>
<feature type="transmembrane region" description="Helical" evidence="9">
    <location>
        <begin position="223"/>
        <end position="244"/>
    </location>
</feature>
<dbReference type="InterPro" id="IPR020845">
    <property type="entry name" value="AMP-binding_CS"/>
</dbReference>
<dbReference type="PhylomeDB" id="B3RXG7"/>
<evidence type="ECO:0000256" key="7">
    <source>
        <dbReference type="ARBA" id="ARBA00023262"/>
    </source>
</evidence>
<dbReference type="OMA" id="THASGMQ"/>
<gene>
    <name evidence="12" type="ORF">TRIADDRAFT_56202</name>
</gene>
<evidence type="ECO:0000259" key="10">
    <source>
        <dbReference type="Pfam" id="PF00501"/>
    </source>
</evidence>
<dbReference type="Gene3D" id="3.30.300.30">
    <property type="match status" value="1"/>
</dbReference>
<keyword evidence="13" id="KW-1185">Reference proteome</keyword>
<dbReference type="InParanoid" id="B3RXG7"/>
<reference evidence="12 13" key="1">
    <citation type="journal article" date="2008" name="Nature">
        <title>The Trichoplax genome and the nature of placozoans.</title>
        <authorList>
            <person name="Srivastava M."/>
            <person name="Begovic E."/>
            <person name="Chapman J."/>
            <person name="Putnam N.H."/>
            <person name="Hellsten U."/>
            <person name="Kawashima T."/>
            <person name="Kuo A."/>
            <person name="Mitros T."/>
            <person name="Salamov A."/>
            <person name="Carpenter M.L."/>
            <person name="Signorovitch A.Y."/>
            <person name="Moreno M.A."/>
            <person name="Kamm K."/>
            <person name="Grimwood J."/>
            <person name="Schmutz J."/>
            <person name="Shapiro H."/>
            <person name="Grigoriev I.V."/>
            <person name="Buss L.W."/>
            <person name="Schierwater B."/>
            <person name="Dellaporta S.L."/>
            <person name="Rokhsar D.S."/>
        </authorList>
    </citation>
    <scope>NUCLEOTIDE SEQUENCE [LARGE SCALE GENOMIC DNA]</scope>
    <source>
        <strain evidence="12 13">Grell-BS-1999</strain>
    </source>
</reference>
<proteinExistence type="inferred from homology"/>
<name>B3RXG7_TRIAD</name>
<evidence type="ECO:0000256" key="9">
    <source>
        <dbReference type="SAM" id="Phobius"/>
    </source>
</evidence>
<sequence length="531" mass="58017">MEIQSKHDCKLPEDLNLVDFIFEYFDKYGDREAVVDAASGRCYTYAQIRGLARKFASALTRRGLQKGDTVAVYSPNIPEYPIVFFGIIIAGGTITTCNPLYTPKELSHQLHLAEAKHIFTVNLFAEKAKEAAFLSKISNIYVLGSPTGDGITSFQELLADDGSYLKEVKFDVREDVAVLPFSSGTTGLPKGVMLTHHNIVSNVSQATIKGFFYVNTDDTILALLPWFHIYGMVTILFAGLRFGAKIISMARFEPKAFLETIQKHKITIAPIVPPIAVFLSKHPLVDSFDVSSLKDVISAAAPLGKETQAALGTRLGVNVRQGYGMTELSPVITVSISEGNVIGSAGVLIPHTKAKTVDIQTGEALSYGKSGELCFKGPQVMKGYLKNKAATDRTIDADGWLHTGDIGYYDESGHFYIVDRLKELIKYKGFQVAPAELEELLLTHPKVADAAVIGVPDVDAGELPKAFVVKRANDITEEEIIAFIASEVGPHKKLRGGVEFIESIPKSASGKILRRQLKAQEIEKCEKDKSS</sequence>
<keyword evidence="9" id="KW-0812">Transmembrane</keyword>
<keyword evidence="6" id="KW-0455">Luminescence</keyword>
<dbReference type="GO" id="GO:0016405">
    <property type="term" value="F:CoA-ligase activity"/>
    <property type="evidence" value="ECO:0000318"/>
    <property type="project" value="GO_Central"/>
</dbReference>
<keyword evidence="9" id="KW-1133">Transmembrane helix</keyword>
<dbReference type="GO" id="GO:0005524">
    <property type="term" value="F:ATP binding"/>
    <property type="evidence" value="ECO:0007669"/>
    <property type="project" value="UniProtKB-KW"/>
</dbReference>
<dbReference type="AlphaFoldDB" id="B3RXG7"/>
<keyword evidence="4" id="KW-0547">Nucleotide-binding</keyword>
<dbReference type="Pfam" id="PF13193">
    <property type="entry name" value="AMP-binding_C"/>
    <property type="match status" value="1"/>
</dbReference>
<dbReference type="InterPro" id="IPR000873">
    <property type="entry name" value="AMP-dep_synth/lig_dom"/>
</dbReference>
<dbReference type="SUPFAM" id="SSF56801">
    <property type="entry name" value="Acetyl-CoA synthetase-like"/>
    <property type="match status" value="1"/>
</dbReference>
<dbReference type="HOGENOM" id="CLU_000022_59_2_1"/>
<evidence type="ECO:0000256" key="4">
    <source>
        <dbReference type="ARBA" id="ARBA00022741"/>
    </source>
</evidence>
<dbReference type="CTD" id="6753524"/>
<dbReference type="GeneID" id="6753524"/>
<dbReference type="OrthoDB" id="10253869at2759"/>
<evidence type="ECO:0000256" key="2">
    <source>
        <dbReference type="ARBA" id="ARBA00012532"/>
    </source>
</evidence>
<comment type="similarity">
    <text evidence="1">Belongs to the ATP-dependent AMP-binding enzyme family.</text>
</comment>
<dbReference type="FunCoup" id="B3RXG7">
    <property type="interactions" value="751"/>
</dbReference>
<dbReference type="InterPro" id="IPR042099">
    <property type="entry name" value="ANL_N_sf"/>
</dbReference>
<dbReference type="InterPro" id="IPR025110">
    <property type="entry name" value="AMP-bd_C"/>
</dbReference>
<dbReference type="FunFam" id="3.40.50.12780:FF:000003">
    <property type="entry name" value="Long-chain-fatty-acid--CoA ligase FadD"/>
    <property type="match status" value="1"/>
</dbReference>
<dbReference type="PANTHER" id="PTHR24096">
    <property type="entry name" value="LONG-CHAIN-FATTY-ACID--COA LIGASE"/>
    <property type="match status" value="1"/>
</dbReference>
<dbReference type="EC" id="1.13.12.7" evidence="2"/>
<evidence type="ECO:0000259" key="11">
    <source>
        <dbReference type="Pfam" id="PF13193"/>
    </source>
</evidence>
<dbReference type="FunFam" id="3.30.300.30:FF:000007">
    <property type="entry name" value="4-coumarate--CoA ligase 2"/>
    <property type="match status" value="1"/>
</dbReference>
<feature type="domain" description="AMP-binding enzyme C-terminal" evidence="11">
    <location>
        <begin position="436"/>
        <end position="511"/>
    </location>
</feature>
<evidence type="ECO:0000256" key="1">
    <source>
        <dbReference type="ARBA" id="ARBA00006432"/>
    </source>
</evidence>
<dbReference type="GO" id="GO:0008218">
    <property type="term" value="P:bioluminescence"/>
    <property type="evidence" value="ECO:0007669"/>
    <property type="project" value="UniProtKB-KW"/>
</dbReference>
<keyword evidence="5" id="KW-0067">ATP-binding</keyword>
<feature type="domain" description="AMP-dependent synthetase/ligase" evidence="10">
    <location>
        <begin position="26"/>
        <end position="385"/>
    </location>
</feature>
<dbReference type="KEGG" id="tad:TRIADDRAFT_56202"/>
<evidence type="ECO:0000256" key="8">
    <source>
        <dbReference type="ARBA" id="ARBA00048497"/>
    </source>
</evidence>
<dbReference type="CDD" id="cd05904">
    <property type="entry name" value="4CL"/>
    <property type="match status" value="1"/>
</dbReference>
<dbReference type="PROSITE" id="PS00455">
    <property type="entry name" value="AMP_BINDING"/>
    <property type="match status" value="1"/>
</dbReference>
<keyword evidence="7" id="KW-0599">Photoprotein</keyword>
<dbReference type="Gene3D" id="3.40.50.12780">
    <property type="entry name" value="N-terminal domain of ligase-like"/>
    <property type="match status" value="1"/>
</dbReference>
<evidence type="ECO:0000256" key="3">
    <source>
        <dbReference type="ARBA" id="ARBA00019043"/>
    </source>
</evidence>
<evidence type="ECO:0000256" key="6">
    <source>
        <dbReference type="ARBA" id="ARBA00023223"/>
    </source>
</evidence>
<dbReference type="InterPro" id="IPR045851">
    <property type="entry name" value="AMP-bd_C_sf"/>
</dbReference>
<evidence type="ECO:0000313" key="12">
    <source>
        <dbReference type="EMBL" id="EDV24421.1"/>
    </source>
</evidence>
<evidence type="ECO:0000313" key="13">
    <source>
        <dbReference type="Proteomes" id="UP000009022"/>
    </source>
</evidence>
<accession>B3RXG7</accession>
<comment type="catalytic activity">
    <reaction evidence="8">
        <text>firefly D-luciferin + ATP + O2 = firefly oxyluciferin + hnu + AMP + CO2 + diphosphate</text>
        <dbReference type="Rhea" id="RHEA:10732"/>
        <dbReference type="ChEBI" id="CHEBI:15379"/>
        <dbReference type="ChEBI" id="CHEBI:16526"/>
        <dbReference type="ChEBI" id="CHEBI:16792"/>
        <dbReference type="ChEBI" id="CHEBI:30212"/>
        <dbReference type="ChEBI" id="CHEBI:30616"/>
        <dbReference type="ChEBI" id="CHEBI:33019"/>
        <dbReference type="ChEBI" id="CHEBI:58038"/>
        <dbReference type="ChEBI" id="CHEBI:456215"/>
        <dbReference type="EC" id="1.13.12.7"/>
    </reaction>
</comment>
<dbReference type="Pfam" id="PF00501">
    <property type="entry name" value="AMP-binding"/>
    <property type="match status" value="1"/>
</dbReference>
<keyword evidence="9" id="KW-0472">Membrane</keyword>